<dbReference type="GO" id="GO:0047617">
    <property type="term" value="F:fatty acyl-CoA hydrolase activity"/>
    <property type="evidence" value="ECO:0007669"/>
    <property type="project" value="UniProtKB-EC"/>
</dbReference>
<dbReference type="EC" id="3.1.2.20" evidence="5"/>
<evidence type="ECO:0000256" key="6">
    <source>
        <dbReference type="ARBA" id="ARBA00040062"/>
    </source>
</evidence>
<evidence type="ECO:0000313" key="9">
    <source>
        <dbReference type="EMBL" id="SIS56164.1"/>
    </source>
</evidence>
<evidence type="ECO:0000256" key="7">
    <source>
        <dbReference type="ARBA" id="ARBA00048062"/>
    </source>
</evidence>
<evidence type="ECO:0000256" key="4">
    <source>
        <dbReference type="ARBA" id="ARBA00038381"/>
    </source>
</evidence>
<evidence type="ECO:0000256" key="5">
    <source>
        <dbReference type="ARBA" id="ARBA00038894"/>
    </source>
</evidence>
<proteinExistence type="inferred from homology"/>
<dbReference type="InterPro" id="IPR029069">
    <property type="entry name" value="HotDog_dom_sf"/>
</dbReference>
<evidence type="ECO:0000313" key="10">
    <source>
        <dbReference type="Proteomes" id="UP000186098"/>
    </source>
</evidence>
<dbReference type="AlphaFoldDB" id="A0A1N7K3Y4"/>
<dbReference type="Pfam" id="PF03061">
    <property type="entry name" value="4HBT"/>
    <property type="match status" value="1"/>
</dbReference>
<dbReference type="OrthoDB" id="9806185at2"/>
<dbReference type="RefSeq" id="WP_076363382.1">
    <property type="nucleotide sequence ID" value="NZ_FTOM01000001.1"/>
</dbReference>
<evidence type="ECO:0000256" key="3">
    <source>
        <dbReference type="ARBA" id="ARBA00036002"/>
    </source>
</evidence>
<sequence length="162" mass="16618">MSDTAQDLLGTDIGRVVQASFDRQGLMRSFGARLARLSPGLCEIAAPITPETSQQHGAAHAGLTFALGDSAAGYAALTMMEPDAEVMTAEMKINLLSPATGRALIARGRVARAGKRLVVVTAEVAAQAEDGSLRVVALMQGTMVPVSAPSAPPEPTPPADPA</sequence>
<dbReference type="NCBIfam" id="TIGR00369">
    <property type="entry name" value="unchar_dom_1"/>
    <property type="match status" value="1"/>
</dbReference>
<comment type="catalytic activity">
    <reaction evidence="2">
        <text>a fatty acyl-CoA + H2O = a fatty acid + CoA + H(+)</text>
        <dbReference type="Rhea" id="RHEA:16781"/>
        <dbReference type="ChEBI" id="CHEBI:15377"/>
        <dbReference type="ChEBI" id="CHEBI:15378"/>
        <dbReference type="ChEBI" id="CHEBI:28868"/>
        <dbReference type="ChEBI" id="CHEBI:57287"/>
        <dbReference type="ChEBI" id="CHEBI:77636"/>
        <dbReference type="EC" id="3.1.2.20"/>
    </reaction>
</comment>
<comment type="catalytic activity">
    <reaction evidence="7">
        <text>a medium-chain fatty acyl-CoA + H2O = a medium-chain fatty acid + CoA + H(+)</text>
        <dbReference type="Rhea" id="RHEA:68184"/>
        <dbReference type="ChEBI" id="CHEBI:15377"/>
        <dbReference type="ChEBI" id="CHEBI:15378"/>
        <dbReference type="ChEBI" id="CHEBI:57287"/>
        <dbReference type="ChEBI" id="CHEBI:59558"/>
        <dbReference type="ChEBI" id="CHEBI:90546"/>
    </reaction>
</comment>
<protein>
    <recommendedName>
        <fullName evidence="6">Medium/long-chain acyl-CoA thioesterase YigI</fullName>
        <ecNumber evidence="5">3.1.2.20</ecNumber>
    </recommendedName>
</protein>
<dbReference type="Proteomes" id="UP000186098">
    <property type="component" value="Unassembled WGS sequence"/>
</dbReference>
<name>A0A1N7K3Y4_9RHOB</name>
<dbReference type="PANTHER" id="PTHR43240:SF20">
    <property type="entry name" value="MEDIUM_LONG-CHAIN ACYL-COA THIOESTERASE YIGI"/>
    <property type="match status" value="1"/>
</dbReference>
<dbReference type="CDD" id="cd03443">
    <property type="entry name" value="PaaI_thioesterase"/>
    <property type="match status" value="1"/>
</dbReference>
<gene>
    <name evidence="9" type="ORF">SAMN05421795_101584</name>
</gene>
<evidence type="ECO:0000256" key="2">
    <source>
        <dbReference type="ARBA" id="ARBA00035880"/>
    </source>
</evidence>
<comment type="catalytic activity">
    <reaction evidence="3">
        <text>a long-chain fatty acyl-CoA + H2O = a long-chain fatty acid + CoA + H(+)</text>
        <dbReference type="Rhea" id="RHEA:67680"/>
        <dbReference type="ChEBI" id="CHEBI:15377"/>
        <dbReference type="ChEBI" id="CHEBI:15378"/>
        <dbReference type="ChEBI" id="CHEBI:57287"/>
        <dbReference type="ChEBI" id="CHEBI:57560"/>
        <dbReference type="ChEBI" id="CHEBI:83139"/>
    </reaction>
</comment>
<dbReference type="InterPro" id="IPR006683">
    <property type="entry name" value="Thioestr_dom"/>
</dbReference>
<evidence type="ECO:0000259" key="8">
    <source>
        <dbReference type="Pfam" id="PF03061"/>
    </source>
</evidence>
<keyword evidence="1" id="KW-0378">Hydrolase</keyword>
<keyword evidence="10" id="KW-1185">Reference proteome</keyword>
<organism evidence="9 10">
    <name type="scientific">Phaeovulum vinaykumarii</name>
    <dbReference type="NCBI Taxonomy" id="407234"/>
    <lineage>
        <taxon>Bacteria</taxon>
        <taxon>Pseudomonadati</taxon>
        <taxon>Pseudomonadota</taxon>
        <taxon>Alphaproteobacteria</taxon>
        <taxon>Rhodobacterales</taxon>
        <taxon>Paracoccaceae</taxon>
        <taxon>Phaeovulum</taxon>
    </lineage>
</organism>
<dbReference type="Gene3D" id="3.10.129.10">
    <property type="entry name" value="Hotdog Thioesterase"/>
    <property type="match status" value="1"/>
</dbReference>
<dbReference type="STRING" id="407234.SAMN05421795_101584"/>
<dbReference type="InterPro" id="IPR003736">
    <property type="entry name" value="PAAI_dom"/>
</dbReference>
<feature type="domain" description="Thioesterase" evidence="8">
    <location>
        <begin position="56"/>
        <end position="126"/>
    </location>
</feature>
<accession>A0A1N7K3Y4</accession>
<evidence type="ECO:0000256" key="1">
    <source>
        <dbReference type="ARBA" id="ARBA00022801"/>
    </source>
</evidence>
<dbReference type="EMBL" id="FTOM01000001">
    <property type="protein sequence ID" value="SIS56164.1"/>
    <property type="molecule type" value="Genomic_DNA"/>
</dbReference>
<dbReference type="SUPFAM" id="SSF54637">
    <property type="entry name" value="Thioesterase/thiol ester dehydrase-isomerase"/>
    <property type="match status" value="1"/>
</dbReference>
<reference evidence="10" key="1">
    <citation type="submission" date="2017-01" db="EMBL/GenBank/DDBJ databases">
        <authorList>
            <person name="Varghese N."/>
            <person name="Submissions S."/>
        </authorList>
    </citation>
    <scope>NUCLEOTIDE SEQUENCE [LARGE SCALE GENOMIC DNA]</scope>
    <source>
        <strain evidence="10">DSM 18714</strain>
    </source>
</reference>
<comment type="similarity">
    <text evidence="4">Belongs to the YigI thioesterase family.</text>
</comment>
<dbReference type="PANTHER" id="PTHR43240">
    <property type="entry name" value="1,4-DIHYDROXY-2-NAPHTHOYL-COA THIOESTERASE 1"/>
    <property type="match status" value="1"/>
</dbReference>